<dbReference type="RefSeq" id="WP_125556199.1">
    <property type="nucleotide sequence ID" value="NZ_RBVX01000010.1"/>
</dbReference>
<organism evidence="3 4">
    <name type="scientific">Salibacterium salarium</name>
    <dbReference type="NCBI Taxonomy" id="284579"/>
    <lineage>
        <taxon>Bacteria</taxon>
        <taxon>Bacillati</taxon>
        <taxon>Bacillota</taxon>
        <taxon>Bacilli</taxon>
        <taxon>Bacillales</taxon>
        <taxon>Bacillaceae</taxon>
    </lineage>
</organism>
<keyword evidence="4" id="KW-1185">Reference proteome</keyword>
<feature type="transmembrane region" description="Helical" evidence="1">
    <location>
        <begin position="118"/>
        <end position="140"/>
    </location>
</feature>
<comment type="caution">
    <text evidence="3">The sequence shown here is derived from an EMBL/GenBank/DDBJ whole genome shotgun (WGS) entry which is preliminary data.</text>
</comment>
<gene>
    <name evidence="3" type="ORF">D7Z54_12610</name>
</gene>
<dbReference type="Proteomes" id="UP000275076">
    <property type="component" value="Unassembled WGS sequence"/>
</dbReference>
<keyword evidence="1" id="KW-0812">Transmembrane</keyword>
<dbReference type="OrthoDB" id="3034626at2"/>
<feature type="domain" description="DUF1468" evidence="2">
    <location>
        <begin position="11"/>
        <end position="145"/>
    </location>
</feature>
<protein>
    <submittedName>
        <fullName evidence="3">Tripartite tricarboxylate transporter TctB family protein</fullName>
    </submittedName>
</protein>
<evidence type="ECO:0000259" key="2">
    <source>
        <dbReference type="Pfam" id="PF07331"/>
    </source>
</evidence>
<feature type="transmembrane region" description="Helical" evidence="1">
    <location>
        <begin position="79"/>
        <end position="112"/>
    </location>
</feature>
<sequence>MSILIRHTIASGLILIFVTIFFIESLQLPDTAARLPQIVIVLIAILAIAMFIQAFIEQKKTADTSKRDEGSEKINIKRVFIFGISIAIYIFFLDIIGYFILTPVYCFAVFMYLRATNVLLALILSTGFTAFIYGVFNIFLNIPIPMGILS</sequence>
<proteinExistence type="predicted"/>
<feature type="transmembrane region" description="Helical" evidence="1">
    <location>
        <begin position="38"/>
        <end position="58"/>
    </location>
</feature>
<evidence type="ECO:0000313" key="3">
    <source>
        <dbReference type="EMBL" id="RSL33136.1"/>
    </source>
</evidence>
<dbReference type="EMBL" id="RBVX01000010">
    <property type="protein sequence ID" value="RSL33136.1"/>
    <property type="molecule type" value="Genomic_DNA"/>
</dbReference>
<accession>A0A428N486</accession>
<dbReference type="InterPro" id="IPR009936">
    <property type="entry name" value="DUF1468"/>
</dbReference>
<dbReference type="AlphaFoldDB" id="A0A428N486"/>
<evidence type="ECO:0000256" key="1">
    <source>
        <dbReference type="SAM" id="Phobius"/>
    </source>
</evidence>
<keyword evidence="1" id="KW-1133">Transmembrane helix</keyword>
<feature type="transmembrane region" description="Helical" evidence="1">
    <location>
        <begin position="7"/>
        <end position="26"/>
    </location>
</feature>
<name>A0A428N486_9BACI</name>
<dbReference type="Pfam" id="PF07331">
    <property type="entry name" value="TctB"/>
    <property type="match status" value="1"/>
</dbReference>
<keyword evidence="1" id="KW-0472">Membrane</keyword>
<evidence type="ECO:0000313" key="4">
    <source>
        <dbReference type="Proteomes" id="UP000275076"/>
    </source>
</evidence>
<reference evidence="3 4" key="1">
    <citation type="submission" date="2018-10" db="EMBL/GenBank/DDBJ databases">
        <title>Draft genome sequence of Bacillus salarius IM0101, isolated from a hypersaline soil in Inner Mongolia, China.</title>
        <authorList>
            <person name="Yamprayoonswat W."/>
            <person name="Boonvisut S."/>
            <person name="Jumpathong W."/>
            <person name="Sittihan S."/>
            <person name="Ruangsuj P."/>
            <person name="Wanthongcharoen S."/>
            <person name="Thongpramul N."/>
            <person name="Pimmason S."/>
            <person name="Yu B."/>
            <person name="Yasawong M."/>
        </authorList>
    </citation>
    <scope>NUCLEOTIDE SEQUENCE [LARGE SCALE GENOMIC DNA]</scope>
    <source>
        <strain evidence="3 4">IM0101</strain>
    </source>
</reference>